<feature type="domain" description="Type II/III secretion system secretin-like" evidence="3">
    <location>
        <begin position="247"/>
        <end position="407"/>
    </location>
</feature>
<evidence type="ECO:0000313" key="5">
    <source>
        <dbReference type="EMBL" id="RIJ33124.1"/>
    </source>
</evidence>
<sequence>MLLVQRIALIGRAGILATSLICGAHAQTSLAGGESAAAMTTNRPVERDLTVTVNRSTPVDISRPFKRIAVSQPGIADASPTADNRLYVRGRTIGSTNILVYDDEGRLVEVIDVRVQHDLGAIRSDVTALFPAVDLDLRTVANRLHVRGDVPDDATAAEIMEIASSYAPEAVINALKISSPQQVMLEVRFVEASREDVKEIGLGNQVSRAGDFLFSTGSSLLSGGAPKSIASILGRSGDVDIDVFLQALEEKGIIRTLAEPNLVARSGETASFLAGGEFPVPVAADNDTITIEFREFGVSLDFTPTILSDSKMSLEVRPEVSQLDPRNSVRLADVEIPALSVRRAHTIVELADGESFAIAGLIQNTVDSTSLQTPWLADVPVIGALFRSNRFRENETELVIIITPRLVHPAGRGTRLSDPLEQTRAPSDIERVFLGDLEKGADRPLGEAVKSNIETQSVRPDLGYVPQLSEGAE</sequence>
<protein>
    <submittedName>
        <fullName evidence="5">Type II and III secretion system protein family protein</fullName>
    </submittedName>
</protein>
<keyword evidence="2" id="KW-0732">Signal</keyword>
<evidence type="ECO:0000259" key="4">
    <source>
        <dbReference type="Pfam" id="PF13629"/>
    </source>
</evidence>
<feature type="domain" description="Pilus formation protein N-terminal" evidence="4">
    <location>
        <begin position="47"/>
        <end position="115"/>
    </location>
</feature>
<dbReference type="GO" id="GO:0009306">
    <property type="term" value="P:protein secretion"/>
    <property type="evidence" value="ECO:0007669"/>
    <property type="project" value="InterPro"/>
</dbReference>
<keyword evidence="6" id="KW-1185">Reference proteome</keyword>
<evidence type="ECO:0000256" key="1">
    <source>
        <dbReference type="RuleBase" id="RU004003"/>
    </source>
</evidence>
<feature type="chain" id="PRO_5017191736" evidence="2">
    <location>
        <begin position="27"/>
        <end position="473"/>
    </location>
</feature>
<dbReference type="InterPro" id="IPR001775">
    <property type="entry name" value="GspD/PilQ"/>
</dbReference>
<organism evidence="5 6">
    <name type="scientific">Henriciella mobilis</name>
    <dbReference type="NCBI Taxonomy" id="2305467"/>
    <lineage>
        <taxon>Bacteria</taxon>
        <taxon>Pseudomonadati</taxon>
        <taxon>Pseudomonadota</taxon>
        <taxon>Alphaproteobacteria</taxon>
        <taxon>Hyphomonadales</taxon>
        <taxon>Hyphomonadaceae</taxon>
        <taxon>Henriciella</taxon>
    </lineage>
</organism>
<dbReference type="PANTHER" id="PTHR30332:SF17">
    <property type="entry name" value="TYPE IV PILIATION SYSTEM PROTEIN DR_0774-RELATED"/>
    <property type="match status" value="1"/>
</dbReference>
<dbReference type="Pfam" id="PF00263">
    <property type="entry name" value="Secretin"/>
    <property type="match status" value="1"/>
</dbReference>
<proteinExistence type="inferred from homology"/>
<dbReference type="PANTHER" id="PTHR30332">
    <property type="entry name" value="PROBABLE GENERAL SECRETION PATHWAY PROTEIN D"/>
    <property type="match status" value="1"/>
</dbReference>
<dbReference type="OrthoDB" id="9775455at2"/>
<gene>
    <name evidence="5" type="ORF">D1223_04585</name>
</gene>
<comment type="caution">
    <text evidence="5">The sequence shown here is derived from an EMBL/GenBank/DDBJ whole genome shotgun (WGS) entry which is preliminary data.</text>
</comment>
<dbReference type="InterPro" id="IPR050810">
    <property type="entry name" value="Bact_Secretion_Sys_Channel"/>
</dbReference>
<dbReference type="Proteomes" id="UP000266385">
    <property type="component" value="Unassembled WGS sequence"/>
</dbReference>
<dbReference type="PRINTS" id="PR00811">
    <property type="entry name" value="BCTERIALGSPD"/>
</dbReference>
<dbReference type="Pfam" id="PF13629">
    <property type="entry name" value="T2SS-T3SS_pil_N"/>
    <property type="match status" value="1"/>
</dbReference>
<evidence type="ECO:0000313" key="6">
    <source>
        <dbReference type="Proteomes" id="UP000266385"/>
    </source>
</evidence>
<dbReference type="EMBL" id="QWFX01000005">
    <property type="protein sequence ID" value="RIJ33124.1"/>
    <property type="molecule type" value="Genomic_DNA"/>
</dbReference>
<dbReference type="RefSeq" id="WP_119375202.1">
    <property type="nucleotide sequence ID" value="NZ_QWFX01000005.1"/>
</dbReference>
<reference evidence="5 6" key="1">
    <citation type="submission" date="2018-08" db="EMBL/GenBank/DDBJ databases">
        <title>Henriciella mobilis sp. nov., isolated from seawater.</title>
        <authorList>
            <person name="Cheng H."/>
            <person name="Wu Y.-H."/>
            <person name="Xu X.-W."/>
            <person name="Guo L.-L."/>
        </authorList>
    </citation>
    <scope>NUCLEOTIDE SEQUENCE [LARGE SCALE GENOMIC DNA]</scope>
    <source>
        <strain evidence="5 6">JN25</strain>
    </source>
</reference>
<dbReference type="GO" id="GO:0015627">
    <property type="term" value="C:type II protein secretion system complex"/>
    <property type="evidence" value="ECO:0007669"/>
    <property type="project" value="TreeGrafter"/>
</dbReference>
<evidence type="ECO:0000256" key="2">
    <source>
        <dbReference type="SAM" id="SignalP"/>
    </source>
</evidence>
<name>A0A399RS78_9PROT</name>
<dbReference type="AlphaFoldDB" id="A0A399RS78"/>
<feature type="signal peptide" evidence="2">
    <location>
        <begin position="1"/>
        <end position="26"/>
    </location>
</feature>
<dbReference type="InterPro" id="IPR032789">
    <property type="entry name" value="T2SS-T3SS_pil_N"/>
</dbReference>
<accession>A0A399RS78</accession>
<dbReference type="InterPro" id="IPR004846">
    <property type="entry name" value="T2SS/T3SS_dom"/>
</dbReference>
<comment type="similarity">
    <text evidence="1">Belongs to the bacterial secretin family.</text>
</comment>
<evidence type="ECO:0000259" key="3">
    <source>
        <dbReference type="Pfam" id="PF00263"/>
    </source>
</evidence>